<comment type="caution">
    <text evidence="1">The sequence shown here is derived from an EMBL/GenBank/DDBJ whole genome shotgun (WGS) entry which is preliminary data.</text>
</comment>
<evidence type="ECO:0000313" key="2">
    <source>
        <dbReference type="Proteomes" id="UP000673975"/>
    </source>
</evidence>
<dbReference type="RefSeq" id="WP_210511027.1">
    <property type="nucleotide sequence ID" value="NZ_JAFIDN010000003.1"/>
</dbReference>
<reference evidence="1" key="1">
    <citation type="submission" date="2021-02" db="EMBL/GenBank/DDBJ databases">
        <title>Natronogracilivirga saccharolytica gen. nov. sp. nov. a new anaerobic, haloalkiliphilic carbohydrate-fermenting bacterium from soda lake and proposing of Cyclonatronumiaceae fam. nov. in the phylum Balneolaeota.</title>
        <authorList>
            <person name="Zhilina T.N."/>
            <person name="Sorokin D.Y."/>
            <person name="Zavarzina D.G."/>
            <person name="Toshchakov S.V."/>
            <person name="Kublanov I.V."/>
        </authorList>
    </citation>
    <scope>NUCLEOTIDE SEQUENCE</scope>
    <source>
        <strain evidence="1">Z-1702</strain>
    </source>
</reference>
<dbReference type="Proteomes" id="UP000673975">
    <property type="component" value="Unassembled WGS sequence"/>
</dbReference>
<gene>
    <name evidence="1" type="ORF">NATSA_05600</name>
</gene>
<evidence type="ECO:0000313" key="1">
    <source>
        <dbReference type="EMBL" id="MBP3192132.1"/>
    </source>
</evidence>
<accession>A0A8J7RSH5</accession>
<protein>
    <submittedName>
        <fullName evidence="1">Uncharacterized protein</fullName>
    </submittedName>
</protein>
<sequence>MKEKPEVRYCLKQLSVSAGSGKYTGSVVVVPSVTTGCGLPAVASDRCCDSESGQIFDRGANV</sequence>
<organism evidence="1 2">
    <name type="scientific">Natronogracilivirga saccharolytica</name>
    <dbReference type="NCBI Taxonomy" id="2812953"/>
    <lineage>
        <taxon>Bacteria</taxon>
        <taxon>Pseudomonadati</taxon>
        <taxon>Balneolota</taxon>
        <taxon>Balneolia</taxon>
        <taxon>Balneolales</taxon>
        <taxon>Cyclonatronaceae</taxon>
        <taxon>Natronogracilivirga</taxon>
    </lineage>
</organism>
<keyword evidence="2" id="KW-1185">Reference proteome</keyword>
<dbReference type="AlphaFoldDB" id="A0A8J7RSH5"/>
<dbReference type="EMBL" id="JAFIDN010000003">
    <property type="protein sequence ID" value="MBP3192132.1"/>
    <property type="molecule type" value="Genomic_DNA"/>
</dbReference>
<proteinExistence type="predicted"/>
<name>A0A8J7RSH5_9BACT</name>